<sequence>MIEQGPRGATRATSATAVREESRPTRARSIATLLTFLIIGATVALTGALVAGHAVAGWYASADKPMWTPADDAFAPVLGLSYGLMAVGAWLVWLTPETEERSAALTVYVLQLALGAIWAPAFFGLGGVVGAAGPWASLVVIVLTAIVLLATLFRFWELSHGGALLLIPAFVWVLYAMTLNAAIAVLAL</sequence>
<dbReference type="CDD" id="cd15904">
    <property type="entry name" value="TSPO_MBR"/>
    <property type="match status" value="1"/>
</dbReference>
<reference evidence="8 9" key="2">
    <citation type="submission" date="2016-01" db="EMBL/GenBank/DDBJ databases">
        <title>Microcella alkaliphila JAM AC0309 whole genome shotgun sequence.</title>
        <authorList>
            <person name="Kurata A."/>
            <person name="Hirose Y."/>
            <person name="Kishimoto N."/>
            <person name="Kobayashi T."/>
        </authorList>
    </citation>
    <scope>NUCLEOTIDE SEQUENCE [LARGE SCALE GENOMIC DNA]</scope>
    <source>
        <strain evidence="8 9">JAM AC0309</strain>
    </source>
</reference>
<reference evidence="9" key="1">
    <citation type="submission" date="2015-12" db="EMBL/GenBank/DDBJ databases">
        <authorList>
            <person name="Shamseldin A."/>
            <person name="Moawad H."/>
            <person name="Abd El-Rahim W.M."/>
            <person name="Sadowsky M.J."/>
        </authorList>
    </citation>
    <scope>NUCLEOTIDE SEQUENCE [LARGE SCALE GENOMIC DNA]</scope>
    <source>
        <strain evidence="9">JAM AC0309</strain>
    </source>
</reference>
<dbReference type="PANTHER" id="PTHR10057">
    <property type="entry name" value="PERIPHERAL-TYPE BENZODIAZEPINE RECEPTOR"/>
    <property type="match status" value="1"/>
</dbReference>
<dbReference type="EMBL" id="AP017315">
    <property type="protein sequence ID" value="BAU32686.1"/>
    <property type="molecule type" value="Genomic_DNA"/>
</dbReference>
<dbReference type="RefSeq" id="WP_096422045.1">
    <property type="nucleotide sequence ID" value="NZ_AP017315.1"/>
</dbReference>
<feature type="transmembrane region" description="Helical" evidence="7">
    <location>
        <begin position="163"/>
        <end position="187"/>
    </location>
</feature>
<comment type="subcellular location">
    <subcellularLocation>
        <location evidence="1">Membrane</location>
        <topology evidence="1">Multi-pass membrane protein</topology>
    </subcellularLocation>
</comment>
<dbReference type="FunFam" id="1.20.1260.100:FF:000001">
    <property type="entry name" value="translocator protein 2"/>
    <property type="match status" value="1"/>
</dbReference>
<keyword evidence="5 7" id="KW-0472">Membrane</keyword>
<evidence type="ECO:0000256" key="5">
    <source>
        <dbReference type="ARBA" id="ARBA00023136"/>
    </source>
</evidence>
<evidence type="ECO:0000256" key="2">
    <source>
        <dbReference type="ARBA" id="ARBA00007524"/>
    </source>
</evidence>
<gene>
    <name evidence="8" type="ORF">MalAC0309_1838</name>
</gene>
<dbReference type="InterPro" id="IPR004307">
    <property type="entry name" value="TspO_MBR"/>
</dbReference>
<organism evidence="8 9">
    <name type="scientific">Microcella alkaliphila</name>
    <dbReference type="NCBI Taxonomy" id="279828"/>
    <lineage>
        <taxon>Bacteria</taxon>
        <taxon>Bacillati</taxon>
        <taxon>Actinomycetota</taxon>
        <taxon>Actinomycetes</taxon>
        <taxon>Micrococcales</taxon>
        <taxon>Microbacteriaceae</taxon>
        <taxon>Microcella</taxon>
    </lineage>
</organism>
<feature type="transmembrane region" description="Helical" evidence="7">
    <location>
        <begin position="33"/>
        <end position="61"/>
    </location>
</feature>
<dbReference type="Proteomes" id="UP000218965">
    <property type="component" value="Chromosome"/>
</dbReference>
<evidence type="ECO:0000256" key="6">
    <source>
        <dbReference type="SAM" id="MobiDB-lite"/>
    </source>
</evidence>
<keyword evidence="3 7" id="KW-0812">Transmembrane</keyword>
<comment type="similarity">
    <text evidence="2">Belongs to the TspO/BZRP family.</text>
</comment>
<feature type="transmembrane region" description="Helical" evidence="7">
    <location>
        <begin position="135"/>
        <end position="156"/>
    </location>
</feature>
<protein>
    <submittedName>
        <fullName evidence="8">TspO and MBR like protein</fullName>
    </submittedName>
</protein>
<dbReference type="PIRSF" id="PIRSF005859">
    <property type="entry name" value="PBR"/>
    <property type="match status" value="1"/>
</dbReference>
<dbReference type="OrthoDB" id="9795496at2"/>
<evidence type="ECO:0000256" key="1">
    <source>
        <dbReference type="ARBA" id="ARBA00004141"/>
    </source>
</evidence>
<evidence type="ECO:0000256" key="3">
    <source>
        <dbReference type="ARBA" id="ARBA00022692"/>
    </source>
</evidence>
<evidence type="ECO:0000256" key="4">
    <source>
        <dbReference type="ARBA" id="ARBA00022989"/>
    </source>
</evidence>
<dbReference type="PANTHER" id="PTHR10057:SF0">
    <property type="entry name" value="TRANSLOCATOR PROTEIN"/>
    <property type="match status" value="1"/>
</dbReference>
<keyword evidence="4 7" id="KW-1133">Transmembrane helix</keyword>
<evidence type="ECO:0000313" key="9">
    <source>
        <dbReference type="Proteomes" id="UP000218965"/>
    </source>
</evidence>
<feature type="region of interest" description="Disordered" evidence="6">
    <location>
        <begin position="1"/>
        <end position="23"/>
    </location>
</feature>
<dbReference type="Pfam" id="PF03073">
    <property type="entry name" value="TspO_MBR"/>
    <property type="match status" value="1"/>
</dbReference>
<accession>A0A0U5BHW2</accession>
<dbReference type="Gene3D" id="1.20.1260.100">
    <property type="entry name" value="TspO/MBR protein"/>
    <property type="match status" value="1"/>
</dbReference>
<dbReference type="GO" id="GO:0016020">
    <property type="term" value="C:membrane"/>
    <property type="evidence" value="ECO:0007669"/>
    <property type="project" value="UniProtKB-SubCell"/>
</dbReference>
<dbReference type="InterPro" id="IPR038330">
    <property type="entry name" value="TspO/MBR-related_sf"/>
</dbReference>
<dbReference type="KEGG" id="malk:MalAC0309_1838"/>
<feature type="transmembrane region" description="Helical" evidence="7">
    <location>
        <begin position="73"/>
        <end position="93"/>
    </location>
</feature>
<evidence type="ECO:0000313" key="8">
    <source>
        <dbReference type="EMBL" id="BAU32686.1"/>
    </source>
</evidence>
<dbReference type="AlphaFoldDB" id="A0A0U5BHW2"/>
<name>A0A0U5BHW2_9MICO</name>
<evidence type="ECO:0000256" key="7">
    <source>
        <dbReference type="SAM" id="Phobius"/>
    </source>
</evidence>
<feature type="transmembrane region" description="Helical" evidence="7">
    <location>
        <begin position="105"/>
        <end position="129"/>
    </location>
</feature>
<dbReference type="GO" id="GO:0033013">
    <property type="term" value="P:tetrapyrrole metabolic process"/>
    <property type="evidence" value="ECO:0007669"/>
    <property type="project" value="UniProtKB-ARBA"/>
</dbReference>
<proteinExistence type="inferred from homology"/>